<dbReference type="PROSITE" id="PS00108">
    <property type="entry name" value="PROTEIN_KINASE_ST"/>
    <property type="match status" value="1"/>
</dbReference>
<dbReference type="GO" id="GO:0004674">
    <property type="term" value="F:protein serine/threonine kinase activity"/>
    <property type="evidence" value="ECO:0007669"/>
    <property type="project" value="UniProtKB-KW"/>
</dbReference>
<dbReference type="PANTHER" id="PTHR45974:SF181">
    <property type="entry name" value="PROTEIN KINASE DOMAIN-CONTAINING PROTEIN"/>
    <property type="match status" value="1"/>
</dbReference>
<evidence type="ECO:0000256" key="4">
    <source>
        <dbReference type="ARBA" id="ARBA00022475"/>
    </source>
</evidence>
<keyword evidence="8" id="KW-1070">Brassinosteroid signaling pathway</keyword>
<dbReference type="FunFam" id="3.80.10.10:FF:000095">
    <property type="entry name" value="LRR receptor-like serine/threonine-protein kinase GSO1"/>
    <property type="match status" value="1"/>
</dbReference>
<evidence type="ECO:0000256" key="11">
    <source>
        <dbReference type="ARBA" id="ARBA00022729"/>
    </source>
</evidence>
<evidence type="ECO:0000256" key="14">
    <source>
        <dbReference type="ARBA" id="ARBA00022777"/>
    </source>
</evidence>
<comment type="caution">
    <text evidence="24">The sequence shown here is derived from an EMBL/GenBank/DDBJ whole genome shotgun (WGS) entry which is preliminary data.</text>
</comment>
<evidence type="ECO:0000256" key="6">
    <source>
        <dbReference type="ARBA" id="ARBA00022553"/>
    </source>
</evidence>
<evidence type="ECO:0000256" key="10">
    <source>
        <dbReference type="ARBA" id="ARBA00022692"/>
    </source>
</evidence>
<dbReference type="InterPro" id="IPR001611">
    <property type="entry name" value="Leu-rich_rpt"/>
</dbReference>
<comment type="subcellular location">
    <subcellularLocation>
        <location evidence="1">Cell membrane</location>
        <topology evidence="1">Single-pass membrane protein</topology>
    </subcellularLocation>
</comment>
<comment type="catalytic activity">
    <reaction evidence="19">
        <text>L-threonyl-[protein] + ATP = O-phospho-L-threonyl-[protein] + ADP + H(+)</text>
        <dbReference type="Rhea" id="RHEA:46608"/>
        <dbReference type="Rhea" id="RHEA-COMP:11060"/>
        <dbReference type="Rhea" id="RHEA-COMP:11605"/>
        <dbReference type="ChEBI" id="CHEBI:15378"/>
        <dbReference type="ChEBI" id="CHEBI:30013"/>
        <dbReference type="ChEBI" id="CHEBI:30616"/>
        <dbReference type="ChEBI" id="CHEBI:61977"/>
        <dbReference type="ChEBI" id="CHEBI:456216"/>
        <dbReference type="EC" id="2.7.11.1"/>
    </reaction>
</comment>
<evidence type="ECO:0000256" key="22">
    <source>
        <dbReference type="SAM" id="SignalP"/>
    </source>
</evidence>
<evidence type="ECO:0000313" key="24">
    <source>
        <dbReference type="EMBL" id="KAG2648622.1"/>
    </source>
</evidence>
<comment type="catalytic activity">
    <reaction evidence="20">
        <text>L-seryl-[protein] + ATP = O-phospho-L-seryl-[protein] + ADP + H(+)</text>
        <dbReference type="Rhea" id="RHEA:17989"/>
        <dbReference type="Rhea" id="RHEA-COMP:9863"/>
        <dbReference type="Rhea" id="RHEA-COMP:11604"/>
        <dbReference type="ChEBI" id="CHEBI:15378"/>
        <dbReference type="ChEBI" id="CHEBI:29999"/>
        <dbReference type="ChEBI" id="CHEBI:30616"/>
        <dbReference type="ChEBI" id="CHEBI:83421"/>
        <dbReference type="ChEBI" id="CHEBI:456216"/>
        <dbReference type="EC" id="2.7.11.1"/>
    </reaction>
</comment>
<dbReference type="InterPro" id="IPR000719">
    <property type="entry name" value="Prot_kinase_dom"/>
</dbReference>
<feature type="transmembrane region" description="Helical" evidence="21">
    <location>
        <begin position="643"/>
        <end position="664"/>
    </location>
</feature>
<keyword evidence="13" id="KW-0547">Nucleotide-binding</keyword>
<evidence type="ECO:0000256" key="5">
    <source>
        <dbReference type="ARBA" id="ARBA00022527"/>
    </source>
</evidence>
<evidence type="ECO:0000313" key="25">
    <source>
        <dbReference type="Proteomes" id="UP000823388"/>
    </source>
</evidence>
<evidence type="ECO:0000256" key="15">
    <source>
        <dbReference type="ARBA" id="ARBA00022840"/>
    </source>
</evidence>
<dbReference type="SUPFAM" id="SSF56112">
    <property type="entry name" value="Protein kinase-like (PK-like)"/>
    <property type="match status" value="1"/>
</dbReference>
<dbReference type="Gene3D" id="3.80.10.10">
    <property type="entry name" value="Ribonuclease Inhibitor"/>
    <property type="match status" value="4"/>
</dbReference>
<dbReference type="GO" id="GO:0009742">
    <property type="term" value="P:brassinosteroid mediated signaling pathway"/>
    <property type="evidence" value="ECO:0007669"/>
    <property type="project" value="UniProtKB-KW"/>
</dbReference>
<comment type="similarity">
    <text evidence="2">Belongs to the RLP family.</text>
</comment>
<dbReference type="EC" id="2.7.11.1" evidence="3"/>
<evidence type="ECO:0000259" key="23">
    <source>
        <dbReference type="PROSITE" id="PS50011"/>
    </source>
</evidence>
<dbReference type="Pfam" id="PF00069">
    <property type="entry name" value="Pkinase"/>
    <property type="match status" value="1"/>
</dbReference>
<dbReference type="EMBL" id="CM029038">
    <property type="protein sequence ID" value="KAG2648622.1"/>
    <property type="molecule type" value="Genomic_DNA"/>
</dbReference>
<dbReference type="SMART" id="SM00220">
    <property type="entry name" value="S_TKc"/>
    <property type="match status" value="1"/>
</dbReference>
<protein>
    <recommendedName>
        <fullName evidence="3">non-specific serine/threonine protein kinase</fullName>
        <ecNumber evidence="3">2.7.11.1</ecNumber>
    </recommendedName>
</protein>
<dbReference type="FunFam" id="1.10.510.10:FF:000417">
    <property type="entry name" value="Leucine-rich repeat receptor-like protein kinase"/>
    <property type="match status" value="1"/>
</dbReference>
<organism evidence="24 25">
    <name type="scientific">Panicum virgatum</name>
    <name type="common">Blackwell switchgrass</name>
    <dbReference type="NCBI Taxonomy" id="38727"/>
    <lineage>
        <taxon>Eukaryota</taxon>
        <taxon>Viridiplantae</taxon>
        <taxon>Streptophyta</taxon>
        <taxon>Embryophyta</taxon>
        <taxon>Tracheophyta</taxon>
        <taxon>Spermatophyta</taxon>
        <taxon>Magnoliopsida</taxon>
        <taxon>Liliopsida</taxon>
        <taxon>Poales</taxon>
        <taxon>Poaceae</taxon>
        <taxon>PACMAD clade</taxon>
        <taxon>Panicoideae</taxon>
        <taxon>Panicodae</taxon>
        <taxon>Paniceae</taxon>
        <taxon>Panicinae</taxon>
        <taxon>Panicum</taxon>
        <taxon>Panicum sect. Hiantes</taxon>
    </lineage>
</organism>
<keyword evidence="15" id="KW-0067">ATP-binding</keyword>
<feature type="chain" id="PRO_5035938211" description="non-specific serine/threonine protein kinase" evidence="22">
    <location>
        <begin position="29"/>
        <end position="991"/>
    </location>
</feature>
<dbReference type="FunFam" id="3.80.10.10:FF:000371">
    <property type="entry name" value="Leucine-rich repeat receptor-like serine/threonine-protein kinase BAM3"/>
    <property type="match status" value="1"/>
</dbReference>
<dbReference type="Proteomes" id="UP000823388">
    <property type="component" value="Chromosome 1N"/>
</dbReference>
<dbReference type="Pfam" id="PF13855">
    <property type="entry name" value="LRR_8"/>
    <property type="match status" value="2"/>
</dbReference>
<evidence type="ECO:0000256" key="8">
    <source>
        <dbReference type="ARBA" id="ARBA00022626"/>
    </source>
</evidence>
<dbReference type="SUPFAM" id="SSF52047">
    <property type="entry name" value="RNI-like"/>
    <property type="match status" value="1"/>
</dbReference>
<keyword evidence="18" id="KW-0325">Glycoprotein</keyword>
<keyword evidence="17 21" id="KW-0472">Membrane</keyword>
<dbReference type="InterPro" id="IPR008271">
    <property type="entry name" value="Ser/Thr_kinase_AS"/>
</dbReference>
<evidence type="ECO:0000256" key="17">
    <source>
        <dbReference type="ARBA" id="ARBA00023136"/>
    </source>
</evidence>
<name>A0A8T0WIB8_PANVG</name>
<gene>
    <name evidence="24" type="ORF">PVAP13_1NG019500</name>
</gene>
<sequence>MEQVRRSNVHPWTRLLLLPLLAVTAVSAGASPASPERDLYALSKLKSSLLSRSAGNSTSLADWDTSSSSAPSAPSPPWRHCNFSGVTCDASGNRVVAIKLTGVPLHGGVLPSEVSLLDALSSLTVAACSLSGPVPASLASMAHLRHLNLSTNNLAGPFPSPPDAGPPYFPSLEVLDVYDNNLIGPLPPFGRSHARLRHLHLGGNFFTDGIPEAYGDMEGLEYLGLNANSLSGRVPPSLSRLKRLRQMYLGYYNTFDGGIPAEFGELDALVLLDMSTCSLTGPIPPELGGLTRLETLYLQWNKLSGEIPVQLGNIKSLVNLDVIGNELTGQIPASFTGLTRLKQLILCDNNLQGVIPKSLGVLAELEDLQLGSNNLSGGLPANLGENSRLLYLDVSGNQLTGAIPPHLCAGRRLRTIFLMGNRLSGPIPEDLGNCKTLTIVDLNSNLLNGTIPWSLFGLPETYWLDLSNNLLSGELPGVIPSVGLGILSVASNNLSGILPPEIGHLKNLSSLNVSANALTSGIPPELSHCESLTVLDLSRNHLTGEIPEVVTNLKVLKTLNLSRNSISGELPLEIRHMASLTSLDVSYNNLTGRVSASQLEGAFAVSDAADFEGNPGLCVERVTAASCSRLQRSRGRGVRTRTILLWLVPAVSAVVAAMAVYLGLRWRQAARRRPVAWKMTLFQNLDLEMDDVVGCLREENVVGRGGAGTVYRCATRGGEEVAVKRLPGPGRRDHGFRAEVATLGGIRHRNIVRLLGFASGAEGNLLLYEYMPAGSLGAALHGERGALLGWGARLRVATEAASALCYLHHECKPRILHRDVKSSNILLDSAMEAHVADFGLAKFLCRGASCSGAVAAAESVSVVAGTYGYIAPEYAYTLRVDEKTDVYSFGVVLLELVTGRRPLGDFGDEIDLVHWARSAVPRPSDATAILAVADPRLPPEPGGLIARLFRVGISCVRESSQARPTMREVVHVLSSFMPVADPSNSTSALSL</sequence>
<evidence type="ECO:0000256" key="3">
    <source>
        <dbReference type="ARBA" id="ARBA00012513"/>
    </source>
</evidence>
<dbReference type="Gene3D" id="1.10.510.10">
    <property type="entry name" value="Transferase(Phosphotransferase) domain 1"/>
    <property type="match status" value="1"/>
</dbReference>
<keyword evidence="14" id="KW-0418">Kinase</keyword>
<keyword evidence="5" id="KW-0723">Serine/threonine-protein kinase</keyword>
<evidence type="ECO:0000256" key="19">
    <source>
        <dbReference type="ARBA" id="ARBA00047899"/>
    </source>
</evidence>
<dbReference type="GO" id="GO:0005524">
    <property type="term" value="F:ATP binding"/>
    <property type="evidence" value="ECO:0007669"/>
    <property type="project" value="UniProtKB-KW"/>
</dbReference>
<evidence type="ECO:0000256" key="1">
    <source>
        <dbReference type="ARBA" id="ARBA00004162"/>
    </source>
</evidence>
<dbReference type="Gene3D" id="3.30.200.20">
    <property type="entry name" value="Phosphorylase Kinase, domain 1"/>
    <property type="match status" value="1"/>
</dbReference>
<accession>A0A8T0WIB8</accession>
<dbReference type="InterPro" id="IPR011009">
    <property type="entry name" value="Kinase-like_dom_sf"/>
</dbReference>
<evidence type="ECO:0000256" key="7">
    <source>
        <dbReference type="ARBA" id="ARBA00022614"/>
    </source>
</evidence>
<evidence type="ECO:0000256" key="20">
    <source>
        <dbReference type="ARBA" id="ARBA00048679"/>
    </source>
</evidence>
<dbReference type="AlphaFoldDB" id="A0A8T0WIB8"/>
<dbReference type="OrthoDB" id="676979at2759"/>
<evidence type="ECO:0000256" key="2">
    <source>
        <dbReference type="ARBA" id="ARBA00009592"/>
    </source>
</evidence>
<reference evidence="24 25" key="1">
    <citation type="submission" date="2020-05" db="EMBL/GenBank/DDBJ databases">
        <title>WGS assembly of Panicum virgatum.</title>
        <authorList>
            <person name="Lovell J.T."/>
            <person name="Jenkins J."/>
            <person name="Shu S."/>
            <person name="Juenger T.E."/>
            <person name="Schmutz J."/>
        </authorList>
    </citation>
    <scope>NUCLEOTIDE SEQUENCE [LARGE SCALE GENOMIC DNA]</scope>
    <source>
        <strain evidence="25">cv. AP13</strain>
    </source>
</reference>
<evidence type="ECO:0000256" key="13">
    <source>
        <dbReference type="ARBA" id="ARBA00022741"/>
    </source>
</evidence>
<evidence type="ECO:0000256" key="16">
    <source>
        <dbReference type="ARBA" id="ARBA00022989"/>
    </source>
</evidence>
<dbReference type="PANTHER" id="PTHR45974">
    <property type="entry name" value="RECEPTOR-LIKE PROTEIN 55"/>
    <property type="match status" value="1"/>
</dbReference>
<dbReference type="GO" id="GO:0005886">
    <property type="term" value="C:plasma membrane"/>
    <property type="evidence" value="ECO:0007669"/>
    <property type="project" value="UniProtKB-SubCell"/>
</dbReference>
<keyword evidence="12" id="KW-0677">Repeat</keyword>
<keyword evidence="16 21" id="KW-1133">Transmembrane helix</keyword>
<keyword evidence="9" id="KW-0808">Transferase</keyword>
<evidence type="ECO:0000256" key="12">
    <source>
        <dbReference type="ARBA" id="ARBA00022737"/>
    </source>
</evidence>
<dbReference type="InterPro" id="IPR032675">
    <property type="entry name" value="LRR_dom_sf"/>
</dbReference>
<feature type="domain" description="Protein kinase" evidence="23">
    <location>
        <begin position="696"/>
        <end position="977"/>
    </location>
</feature>
<keyword evidence="11 22" id="KW-0732">Signal</keyword>
<dbReference type="InterPro" id="IPR003591">
    <property type="entry name" value="Leu-rich_rpt_typical-subtyp"/>
</dbReference>
<evidence type="ECO:0000256" key="9">
    <source>
        <dbReference type="ARBA" id="ARBA00022679"/>
    </source>
</evidence>
<dbReference type="FunFam" id="3.80.10.10:FF:000111">
    <property type="entry name" value="LRR receptor-like serine/threonine-protein kinase ERECTA"/>
    <property type="match status" value="1"/>
</dbReference>
<feature type="signal peptide" evidence="22">
    <location>
        <begin position="1"/>
        <end position="28"/>
    </location>
</feature>
<dbReference type="SUPFAM" id="SSF52058">
    <property type="entry name" value="L domain-like"/>
    <property type="match status" value="1"/>
</dbReference>
<evidence type="ECO:0000256" key="21">
    <source>
        <dbReference type="SAM" id="Phobius"/>
    </source>
</evidence>
<keyword evidence="6" id="KW-0597">Phosphoprotein</keyword>
<dbReference type="SMART" id="SM00369">
    <property type="entry name" value="LRR_TYP"/>
    <property type="match status" value="9"/>
</dbReference>
<keyword evidence="10 21" id="KW-0812">Transmembrane</keyword>
<evidence type="ECO:0000256" key="18">
    <source>
        <dbReference type="ARBA" id="ARBA00023180"/>
    </source>
</evidence>
<keyword evidence="7" id="KW-0433">Leucine-rich repeat</keyword>
<keyword evidence="25" id="KW-1185">Reference proteome</keyword>
<keyword evidence="4" id="KW-1003">Cell membrane</keyword>
<dbReference type="Pfam" id="PF00560">
    <property type="entry name" value="LRR_1"/>
    <property type="match status" value="6"/>
</dbReference>
<dbReference type="PROSITE" id="PS50011">
    <property type="entry name" value="PROTEIN_KINASE_DOM"/>
    <property type="match status" value="1"/>
</dbReference>
<proteinExistence type="inferred from homology"/>